<dbReference type="Proteomes" id="UP001352852">
    <property type="component" value="Unassembled WGS sequence"/>
</dbReference>
<dbReference type="SUPFAM" id="SSF53649">
    <property type="entry name" value="Alkaline phosphatase-like"/>
    <property type="match status" value="1"/>
</dbReference>
<sequence length="336" mass="38077">MTNSSVQFLDNAFRKRWQTLLSVDDLVEKIVKKLEVRGELENTYIFFTSDNGYHTGQFSLPLDKRQLYEFDIRVPLMVRGPNIKPNQTSQKGVEHSSLLEVHNSLSRPRRCSGSISSMWDYFPDLQMPVANVDLGPTILDIASYNVNKTQMDGMSFLPIMQGKMISSSWRTDILVEYEGEGTNVSDPACPLLGPGVSECFPDCVCEDSCNNTYACVRTIAPSANLQYCEFDDDEVFVEVYNVTADPYQLKNIAKTIEQEVLEKMNHRLMMLQSCSGQTCRTPGVYDPRFEFTEVKTERMRIKEEVFSCCHCLVLNPPEPGGEGIKWVSVCGSQIYV</sequence>
<gene>
    <name evidence="4" type="ORF">CHARACLAT_013496</name>
</gene>
<dbReference type="InterPro" id="IPR017850">
    <property type="entry name" value="Alkaline_phosphatase_core_sf"/>
</dbReference>
<evidence type="ECO:0000256" key="1">
    <source>
        <dbReference type="ARBA" id="ARBA00001913"/>
    </source>
</evidence>
<evidence type="ECO:0000256" key="2">
    <source>
        <dbReference type="ARBA" id="ARBA00008779"/>
    </source>
</evidence>
<dbReference type="Pfam" id="PF00884">
    <property type="entry name" value="Sulfatase"/>
    <property type="match status" value="1"/>
</dbReference>
<reference evidence="4 5" key="1">
    <citation type="submission" date="2021-06" db="EMBL/GenBank/DDBJ databases">
        <authorList>
            <person name="Palmer J.M."/>
        </authorList>
    </citation>
    <scope>NUCLEOTIDE SEQUENCE [LARGE SCALE GENOMIC DNA]</scope>
    <source>
        <strain evidence="4 5">CL_MEX2019</strain>
        <tissue evidence="4">Muscle</tissue>
    </source>
</reference>
<organism evidence="4 5">
    <name type="scientific">Characodon lateralis</name>
    <dbReference type="NCBI Taxonomy" id="208331"/>
    <lineage>
        <taxon>Eukaryota</taxon>
        <taxon>Metazoa</taxon>
        <taxon>Chordata</taxon>
        <taxon>Craniata</taxon>
        <taxon>Vertebrata</taxon>
        <taxon>Euteleostomi</taxon>
        <taxon>Actinopterygii</taxon>
        <taxon>Neopterygii</taxon>
        <taxon>Teleostei</taxon>
        <taxon>Neoteleostei</taxon>
        <taxon>Acanthomorphata</taxon>
        <taxon>Ovalentaria</taxon>
        <taxon>Atherinomorphae</taxon>
        <taxon>Cyprinodontiformes</taxon>
        <taxon>Goodeidae</taxon>
        <taxon>Characodon</taxon>
    </lineage>
</organism>
<keyword evidence="5" id="KW-1185">Reference proteome</keyword>
<proteinExistence type="inferred from homology"/>
<comment type="caution">
    <text evidence="4">The sequence shown here is derived from an EMBL/GenBank/DDBJ whole genome shotgun (WGS) entry which is preliminary data.</text>
</comment>
<dbReference type="PANTHER" id="PTHR43108">
    <property type="entry name" value="N-ACETYLGLUCOSAMINE-6-SULFATASE FAMILY MEMBER"/>
    <property type="match status" value="1"/>
</dbReference>
<evidence type="ECO:0000313" key="4">
    <source>
        <dbReference type="EMBL" id="MED6270754.1"/>
    </source>
</evidence>
<name>A0ABU7D6W6_9TELE</name>
<dbReference type="Gene3D" id="3.40.720.10">
    <property type="entry name" value="Alkaline Phosphatase, subunit A"/>
    <property type="match status" value="1"/>
</dbReference>
<comment type="cofactor">
    <cofactor evidence="1">
        <name>Ca(2+)</name>
        <dbReference type="ChEBI" id="CHEBI:29108"/>
    </cofactor>
</comment>
<evidence type="ECO:0000259" key="3">
    <source>
        <dbReference type="Pfam" id="PF00884"/>
    </source>
</evidence>
<evidence type="ECO:0000313" key="5">
    <source>
        <dbReference type="Proteomes" id="UP001352852"/>
    </source>
</evidence>
<dbReference type="InterPro" id="IPR000917">
    <property type="entry name" value="Sulfatase_N"/>
</dbReference>
<comment type="similarity">
    <text evidence="2">Belongs to the sulfatase family.</text>
</comment>
<dbReference type="EMBL" id="JAHUTJ010017369">
    <property type="protein sequence ID" value="MED6270754.1"/>
    <property type="molecule type" value="Genomic_DNA"/>
</dbReference>
<accession>A0ABU7D6W6</accession>
<protein>
    <recommendedName>
        <fullName evidence="3">Sulfatase N-terminal domain-containing protein</fullName>
    </recommendedName>
</protein>
<dbReference type="PANTHER" id="PTHR43108:SF5">
    <property type="entry name" value="N-ACETYLGLUCOSAMINE-6-SULFATASE"/>
    <property type="match status" value="1"/>
</dbReference>
<feature type="domain" description="Sulfatase N-terminal" evidence="3">
    <location>
        <begin position="12"/>
        <end position="98"/>
    </location>
</feature>